<evidence type="ECO:0000256" key="6">
    <source>
        <dbReference type="ARBA" id="ARBA00023077"/>
    </source>
</evidence>
<keyword evidence="4 10" id="KW-0812">Transmembrane</keyword>
<dbReference type="Gene3D" id="2.40.170.20">
    <property type="entry name" value="TonB-dependent receptor, beta-barrel domain"/>
    <property type="match status" value="1"/>
</dbReference>
<keyword evidence="8 15" id="KW-0675">Receptor</keyword>
<keyword evidence="5 12" id="KW-0732">Signal</keyword>
<dbReference type="EMBL" id="JBDIME010000004">
    <property type="protein sequence ID" value="MEN2789296.1"/>
    <property type="molecule type" value="Genomic_DNA"/>
</dbReference>
<gene>
    <name evidence="15" type="ORF">ABC974_06650</name>
</gene>
<dbReference type="InterPro" id="IPR036942">
    <property type="entry name" value="Beta-barrel_TonB_sf"/>
</dbReference>
<evidence type="ECO:0000256" key="4">
    <source>
        <dbReference type="ARBA" id="ARBA00022692"/>
    </source>
</evidence>
<evidence type="ECO:0000256" key="1">
    <source>
        <dbReference type="ARBA" id="ARBA00004571"/>
    </source>
</evidence>
<dbReference type="PROSITE" id="PS52016">
    <property type="entry name" value="TONB_DEPENDENT_REC_3"/>
    <property type="match status" value="1"/>
</dbReference>
<dbReference type="InterPro" id="IPR037066">
    <property type="entry name" value="Plug_dom_sf"/>
</dbReference>
<name>A0ABU9Y0G0_9SPHN</name>
<evidence type="ECO:0000256" key="12">
    <source>
        <dbReference type="SAM" id="SignalP"/>
    </source>
</evidence>
<evidence type="ECO:0000256" key="3">
    <source>
        <dbReference type="ARBA" id="ARBA00022452"/>
    </source>
</evidence>
<comment type="similarity">
    <text evidence="10 11">Belongs to the TonB-dependent receptor family.</text>
</comment>
<dbReference type="InterPro" id="IPR000531">
    <property type="entry name" value="Beta-barrel_TonB"/>
</dbReference>
<keyword evidence="3 10" id="KW-1134">Transmembrane beta strand</keyword>
<dbReference type="PANTHER" id="PTHR30069">
    <property type="entry name" value="TONB-DEPENDENT OUTER MEMBRANE RECEPTOR"/>
    <property type="match status" value="1"/>
</dbReference>
<keyword evidence="9 10" id="KW-0998">Cell outer membrane</keyword>
<dbReference type="Gene3D" id="2.170.130.10">
    <property type="entry name" value="TonB-dependent receptor, plug domain"/>
    <property type="match status" value="1"/>
</dbReference>
<evidence type="ECO:0000256" key="10">
    <source>
        <dbReference type="PROSITE-ProRule" id="PRU01360"/>
    </source>
</evidence>
<evidence type="ECO:0000256" key="11">
    <source>
        <dbReference type="RuleBase" id="RU003357"/>
    </source>
</evidence>
<reference evidence="15 16" key="1">
    <citation type="submission" date="2024-05" db="EMBL/GenBank/DDBJ databases">
        <authorList>
            <person name="Liu Q."/>
            <person name="Xin Y.-H."/>
        </authorList>
    </citation>
    <scope>NUCLEOTIDE SEQUENCE [LARGE SCALE GENOMIC DNA]</scope>
    <source>
        <strain evidence="15 16">CGMCC 1.10181</strain>
    </source>
</reference>
<evidence type="ECO:0000256" key="9">
    <source>
        <dbReference type="ARBA" id="ARBA00023237"/>
    </source>
</evidence>
<evidence type="ECO:0000256" key="7">
    <source>
        <dbReference type="ARBA" id="ARBA00023136"/>
    </source>
</evidence>
<dbReference type="Pfam" id="PF00593">
    <property type="entry name" value="TonB_dep_Rec_b-barrel"/>
    <property type="match status" value="1"/>
</dbReference>
<dbReference type="Proteomes" id="UP001419910">
    <property type="component" value="Unassembled WGS sequence"/>
</dbReference>
<evidence type="ECO:0000256" key="2">
    <source>
        <dbReference type="ARBA" id="ARBA00022448"/>
    </source>
</evidence>
<feature type="chain" id="PRO_5047260974" evidence="12">
    <location>
        <begin position="35"/>
        <end position="695"/>
    </location>
</feature>
<evidence type="ECO:0000313" key="16">
    <source>
        <dbReference type="Proteomes" id="UP001419910"/>
    </source>
</evidence>
<comment type="caution">
    <text evidence="15">The sequence shown here is derived from an EMBL/GenBank/DDBJ whole genome shotgun (WGS) entry which is preliminary data.</text>
</comment>
<keyword evidence="6 11" id="KW-0798">TonB box</keyword>
<comment type="subcellular location">
    <subcellularLocation>
        <location evidence="1 10">Cell outer membrane</location>
        <topology evidence="1 10">Multi-pass membrane protein</topology>
    </subcellularLocation>
</comment>
<organism evidence="15 16">
    <name type="scientific">Sphingomonas oligophenolica</name>
    <dbReference type="NCBI Taxonomy" id="301154"/>
    <lineage>
        <taxon>Bacteria</taxon>
        <taxon>Pseudomonadati</taxon>
        <taxon>Pseudomonadota</taxon>
        <taxon>Alphaproteobacteria</taxon>
        <taxon>Sphingomonadales</taxon>
        <taxon>Sphingomonadaceae</taxon>
        <taxon>Sphingomonas</taxon>
    </lineage>
</organism>
<keyword evidence="2 10" id="KW-0813">Transport</keyword>
<dbReference type="RefSeq" id="WP_343887403.1">
    <property type="nucleotide sequence ID" value="NZ_BAAAEH010000002.1"/>
</dbReference>
<dbReference type="InterPro" id="IPR012910">
    <property type="entry name" value="Plug_dom"/>
</dbReference>
<dbReference type="SUPFAM" id="SSF56935">
    <property type="entry name" value="Porins"/>
    <property type="match status" value="1"/>
</dbReference>
<keyword evidence="7 10" id="KW-0472">Membrane</keyword>
<accession>A0ABU9Y0G0</accession>
<feature type="domain" description="TonB-dependent receptor plug" evidence="14">
    <location>
        <begin position="62"/>
        <end position="170"/>
    </location>
</feature>
<evidence type="ECO:0000259" key="14">
    <source>
        <dbReference type="Pfam" id="PF07715"/>
    </source>
</evidence>
<keyword evidence="16" id="KW-1185">Reference proteome</keyword>
<evidence type="ECO:0000259" key="13">
    <source>
        <dbReference type="Pfam" id="PF00593"/>
    </source>
</evidence>
<feature type="domain" description="TonB-dependent receptor-like beta-barrel" evidence="13">
    <location>
        <begin position="255"/>
        <end position="670"/>
    </location>
</feature>
<feature type="signal peptide" evidence="12">
    <location>
        <begin position="1"/>
        <end position="34"/>
    </location>
</feature>
<protein>
    <submittedName>
        <fullName evidence="15">TonB-dependent receptor</fullName>
    </submittedName>
</protein>
<dbReference type="Pfam" id="PF07715">
    <property type="entry name" value="Plug"/>
    <property type="match status" value="1"/>
</dbReference>
<proteinExistence type="inferred from homology"/>
<dbReference type="InterPro" id="IPR039426">
    <property type="entry name" value="TonB-dep_rcpt-like"/>
</dbReference>
<evidence type="ECO:0000313" key="15">
    <source>
        <dbReference type="EMBL" id="MEN2789296.1"/>
    </source>
</evidence>
<evidence type="ECO:0000256" key="8">
    <source>
        <dbReference type="ARBA" id="ARBA00023170"/>
    </source>
</evidence>
<evidence type="ECO:0000256" key="5">
    <source>
        <dbReference type="ARBA" id="ARBA00022729"/>
    </source>
</evidence>
<sequence length="695" mass="73661">MARASQHRRSRTAARSRLMGACLILSGLPGVAAAQSVDHEKLEALFGEPVTTSVTGKPQRASEAPAALTIITRDDIRRSPARDIVGLIRAYAGIDVARWTAGQSDVSIRGGVQPYNARLLVLVNGHQVYLDHYGMTNWAGLGVELDDIQQIEVVRGPNSALFGFNAVSGVINIITINPLQTQQLTATVEAGDHGYSQLSAGAAFKLGTHLGLRLSGGYGRSRELEGLAGAPVSPVPGGYALDPVHVAVAGELYARIDDRTEAVLSASHSYSRQQEFIHVLLMGKSLNYFTSVGARISHDTGWGALSARAYRNQSDITAPVDVLADPLRFHNNVFVASADALVRIGTSNTVRGGIEYRDNALVQTPGYPDATFYKVYALSGMWESALSDAVTLTVAGRFDHLVLGREGPVDQPSLFTNADFARISNELSFNGALVGKIGASGSVRASLARGVQAPSLFDLSSRLVFPIPGLSIPLVFLGDPGIHPSPVWSGEIGYTRTLGDSGSRFELTGFYNRSSDLISSPGTPSPPLAGPPAYPFIALASQNVGSFTAFGLEASLSGHVGTHVAWMANYGWTHARQDISGNGGAGPGSFAWPISLARSTPEHRIKAQISYEHGPWLASVAARYRSGIRQLVGSNGPFALVDIPATLTFDAKLAVELRHGVTLELAGENLNDAAGAGLSPIPAERRLRAGLRLHF</sequence>
<dbReference type="PANTHER" id="PTHR30069:SF29">
    <property type="entry name" value="HEMOGLOBIN AND HEMOGLOBIN-HAPTOGLOBIN-BINDING PROTEIN 1-RELATED"/>
    <property type="match status" value="1"/>
</dbReference>